<evidence type="ECO:0000313" key="1">
    <source>
        <dbReference type="EMBL" id="HCE16778.1"/>
    </source>
</evidence>
<organism evidence="1 2">
    <name type="scientific">Anaerolinea thermolimosa</name>
    <dbReference type="NCBI Taxonomy" id="229919"/>
    <lineage>
        <taxon>Bacteria</taxon>
        <taxon>Bacillati</taxon>
        <taxon>Chloroflexota</taxon>
        <taxon>Anaerolineae</taxon>
        <taxon>Anaerolineales</taxon>
        <taxon>Anaerolineaceae</taxon>
        <taxon>Anaerolinea</taxon>
    </lineage>
</organism>
<dbReference type="Proteomes" id="UP000264141">
    <property type="component" value="Unassembled WGS sequence"/>
</dbReference>
<evidence type="ECO:0000313" key="2">
    <source>
        <dbReference type="Proteomes" id="UP000264141"/>
    </source>
</evidence>
<proteinExistence type="predicted"/>
<dbReference type="OrthoDB" id="146545at2"/>
<dbReference type="EMBL" id="DPBP01000011">
    <property type="protein sequence ID" value="HCE16778.1"/>
    <property type="molecule type" value="Genomic_DNA"/>
</dbReference>
<gene>
    <name evidence="1" type="ORF">DEQ80_02850</name>
</gene>
<sequence length="672" mass="75336">MLSFLLETLASAPRKEDFLAALAALGAARRGEERLELHLRALYQTTCATCGGVTQAQAFLWRRGEPTPYARLYRCEHCQEQAERPLAEDDLERLKRIGNINLHRARALSRVADPEDEHYDGVREALSAYLDRPLYVLSTLINRQEGLALSPETRRWLQALLISACDAASALWPHGVGRTRPRQLGMPAQFRENNLWLAMEEAIAVWSAQPGAVPLVHWPELPPPGGISLFTGRARGLIPLPEQINPLVILTTFPRPNQAFWTLSAMWSGWLWGREAALPLRALLERKRFDWAWYANAMVSPFIALAKALPSGTPLIGLIPEATAGFLASIFTAAETSGWNLQGLALREDEEMAQALWYTGQIPHRSSTGEPSQETAFSEGMRETLAGRAEPAPYLPVYAGGLCNLLQRGEVPTNLTAGELVTRIQALAGRVFASRTFIFRFEGSSQEEERSLWWLTDPPADLEEPLADRVEREVIRSLQREPGISRRALEEHLCRLFPGLLTPPADLITAVLESYASELPGSPGHWQLLPQEAPARRRADLEEVRHLLLELGSRMGFTASGELPLVWTPATFGQVYFFYPMASSLVSRFVLGNPPGPVRQCVMVFPGGRARLLSFKLRRDPRLANLLKGWHLLKFRHLRHLAERPDLTPEVWENLLDADPPFFEEAEQMRLL</sequence>
<reference evidence="1 2" key="1">
    <citation type="journal article" date="2018" name="Nat. Biotechnol.">
        <title>A standardized bacterial taxonomy based on genome phylogeny substantially revises the tree of life.</title>
        <authorList>
            <person name="Parks D.H."/>
            <person name="Chuvochina M."/>
            <person name="Waite D.W."/>
            <person name="Rinke C."/>
            <person name="Skarshewski A."/>
            <person name="Chaumeil P.A."/>
            <person name="Hugenholtz P."/>
        </authorList>
    </citation>
    <scope>NUCLEOTIDE SEQUENCE [LARGE SCALE GENOMIC DNA]</scope>
    <source>
        <strain evidence="1">UBA8781</strain>
    </source>
</reference>
<protein>
    <submittedName>
        <fullName evidence="1">Uncharacterized protein</fullName>
    </submittedName>
</protein>
<name>A0A3D1JG88_9CHLR</name>
<accession>A0A3D1JG88</accession>
<dbReference type="STRING" id="229919.GCA_001050195_02796"/>
<dbReference type="AlphaFoldDB" id="A0A3D1JG88"/>
<comment type="caution">
    <text evidence="1">The sequence shown here is derived from an EMBL/GenBank/DDBJ whole genome shotgun (WGS) entry which is preliminary data.</text>
</comment>